<gene>
    <name evidence="1" type="ORF">Hsar01_01689</name>
</gene>
<name>A0ABP9UP63_9BACT</name>
<organism evidence="1 2">
    <name type="scientific">Haloferula sargassicola</name>
    <dbReference type="NCBI Taxonomy" id="490096"/>
    <lineage>
        <taxon>Bacteria</taxon>
        <taxon>Pseudomonadati</taxon>
        <taxon>Verrucomicrobiota</taxon>
        <taxon>Verrucomicrobiia</taxon>
        <taxon>Verrucomicrobiales</taxon>
        <taxon>Verrucomicrobiaceae</taxon>
        <taxon>Haloferula</taxon>
    </lineage>
</organism>
<dbReference type="Proteomes" id="UP001476282">
    <property type="component" value="Unassembled WGS sequence"/>
</dbReference>
<evidence type="ECO:0000313" key="1">
    <source>
        <dbReference type="EMBL" id="GAA5482467.1"/>
    </source>
</evidence>
<accession>A0ABP9UP63</accession>
<comment type="caution">
    <text evidence="1">The sequence shown here is derived from an EMBL/GenBank/DDBJ whole genome shotgun (WGS) entry which is preliminary data.</text>
</comment>
<evidence type="ECO:0000313" key="2">
    <source>
        <dbReference type="Proteomes" id="UP001476282"/>
    </source>
</evidence>
<sequence length="104" mass="10659">MTLGAASALLTGCQSPPGPVARKWIIGFGWVDTVRTHAVDSQSLSAIGVVAGSDGVSAGVVLRHQTGIDPSAAGDELVEVQATPFDLTVRARNLAPQAPNNQNQ</sequence>
<reference evidence="1 2" key="1">
    <citation type="submission" date="2024-02" db="EMBL/GenBank/DDBJ databases">
        <title>Haloferula sargassicola NBRC 104335.</title>
        <authorList>
            <person name="Ichikawa N."/>
            <person name="Katano-Makiyama Y."/>
            <person name="Hidaka K."/>
        </authorList>
    </citation>
    <scope>NUCLEOTIDE SEQUENCE [LARGE SCALE GENOMIC DNA]</scope>
    <source>
        <strain evidence="1 2">NBRC 104335</strain>
    </source>
</reference>
<proteinExistence type="predicted"/>
<keyword evidence="2" id="KW-1185">Reference proteome</keyword>
<protein>
    <submittedName>
        <fullName evidence="1">Uncharacterized protein</fullName>
    </submittedName>
</protein>
<dbReference type="EMBL" id="BAABRI010000008">
    <property type="protein sequence ID" value="GAA5482467.1"/>
    <property type="molecule type" value="Genomic_DNA"/>
</dbReference>